<keyword evidence="1" id="KW-1133">Transmembrane helix</keyword>
<protein>
    <recommendedName>
        <fullName evidence="5">Polymer-forming protein</fullName>
    </recommendedName>
</protein>
<feature type="transmembrane region" description="Helical" evidence="1">
    <location>
        <begin position="337"/>
        <end position="355"/>
    </location>
</feature>
<evidence type="ECO:0000313" key="4">
    <source>
        <dbReference type="Proteomes" id="UP000198984"/>
    </source>
</evidence>
<dbReference type="RefSeq" id="WP_143080938.1">
    <property type="nucleotide sequence ID" value="NZ_FOBB01000002.1"/>
</dbReference>
<dbReference type="AlphaFoldDB" id="A0A1H7PXB5"/>
<proteinExistence type="predicted"/>
<name>A0A1H7PXB5_9BACT</name>
<evidence type="ECO:0000313" key="3">
    <source>
        <dbReference type="EMBL" id="SEL39697.1"/>
    </source>
</evidence>
<accession>A0A1H7PXB5</accession>
<dbReference type="Proteomes" id="UP000198984">
    <property type="component" value="Unassembled WGS sequence"/>
</dbReference>
<feature type="transmembrane region" description="Helical" evidence="1">
    <location>
        <begin position="303"/>
        <end position="325"/>
    </location>
</feature>
<organism evidence="3 4">
    <name type="scientific">Chitinophaga rupis</name>
    <dbReference type="NCBI Taxonomy" id="573321"/>
    <lineage>
        <taxon>Bacteria</taxon>
        <taxon>Pseudomonadati</taxon>
        <taxon>Bacteroidota</taxon>
        <taxon>Chitinophagia</taxon>
        <taxon>Chitinophagales</taxon>
        <taxon>Chitinophagaceae</taxon>
        <taxon>Chitinophaga</taxon>
    </lineage>
</organism>
<reference evidence="3 4" key="1">
    <citation type="submission" date="2016-10" db="EMBL/GenBank/DDBJ databases">
        <authorList>
            <person name="de Groot N.N."/>
        </authorList>
    </citation>
    <scope>NUCLEOTIDE SEQUENCE [LARGE SCALE GENOMIC DNA]</scope>
    <source>
        <strain evidence="3 4">DSM 21039</strain>
    </source>
</reference>
<evidence type="ECO:0008006" key="5">
    <source>
        <dbReference type="Google" id="ProtNLM"/>
    </source>
</evidence>
<keyword evidence="1" id="KW-0472">Membrane</keyword>
<sequence>MKKLIFLLLLSLPATGFSQRVLYGSHVLIDKPVNEDVYVAGGTVTINAPVHGDLAVAGGTVIINDTVTNDILVAGGNVTLNSFSGDDVRCAGGNINVQNTIAGDLVITGGTIQISRPAVVEGNLLTGGGEVILDGTVKGMVRAGSRLLKINGLVEGPLDARAVELNLSGTVKGNTIISTQKLYIGPRAALLKGVRYWNGNGAADFGTAVKNGRPVFDASLKMDQPRWHYLGFASFLVLIWYLATALLFIILIQYFFGRTMQKAGEAITGNVSRFTGTGLLFVILTPVAITIIFLSLVGIPLALLMLIAYVSLLLLASVIVSVVLANWVNAAYGRKHNFWKLVSNALGIFIVLKFISLVPVLGWLINLLVVSLIFGSLLLNIRWPHRAAHTPGAAAVG</sequence>
<feature type="transmembrane region" description="Helical" evidence="1">
    <location>
        <begin position="361"/>
        <end position="381"/>
    </location>
</feature>
<gene>
    <name evidence="3" type="ORF">SAMN04488505_102181</name>
</gene>
<evidence type="ECO:0000256" key="2">
    <source>
        <dbReference type="SAM" id="SignalP"/>
    </source>
</evidence>
<keyword evidence="4" id="KW-1185">Reference proteome</keyword>
<evidence type="ECO:0000256" key="1">
    <source>
        <dbReference type="SAM" id="Phobius"/>
    </source>
</evidence>
<feature type="transmembrane region" description="Helical" evidence="1">
    <location>
        <begin position="229"/>
        <end position="256"/>
    </location>
</feature>
<dbReference type="EMBL" id="FOBB01000002">
    <property type="protein sequence ID" value="SEL39697.1"/>
    <property type="molecule type" value="Genomic_DNA"/>
</dbReference>
<dbReference type="OrthoDB" id="1172790at2"/>
<feature type="transmembrane region" description="Helical" evidence="1">
    <location>
        <begin position="277"/>
        <end position="297"/>
    </location>
</feature>
<dbReference type="STRING" id="573321.SAMN04488505_102181"/>
<keyword evidence="2" id="KW-0732">Signal</keyword>
<feature type="chain" id="PRO_5011685784" description="Polymer-forming protein" evidence="2">
    <location>
        <begin position="19"/>
        <end position="397"/>
    </location>
</feature>
<keyword evidence="1" id="KW-0812">Transmembrane</keyword>
<feature type="signal peptide" evidence="2">
    <location>
        <begin position="1"/>
        <end position="18"/>
    </location>
</feature>